<dbReference type="Proteomes" id="UP001285441">
    <property type="component" value="Unassembled WGS sequence"/>
</dbReference>
<dbReference type="AlphaFoldDB" id="A0AAE0P8I2"/>
<organism evidence="1 2">
    <name type="scientific">Podospora didyma</name>
    <dbReference type="NCBI Taxonomy" id="330526"/>
    <lineage>
        <taxon>Eukaryota</taxon>
        <taxon>Fungi</taxon>
        <taxon>Dikarya</taxon>
        <taxon>Ascomycota</taxon>
        <taxon>Pezizomycotina</taxon>
        <taxon>Sordariomycetes</taxon>
        <taxon>Sordariomycetidae</taxon>
        <taxon>Sordariales</taxon>
        <taxon>Podosporaceae</taxon>
        <taxon>Podospora</taxon>
    </lineage>
</organism>
<evidence type="ECO:0000313" key="1">
    <source>
        <dbReference type="EMBL" id="KAK3395270.1"/>
    </source>
</evidence>
<proteinExistence type="predicted"/>
<reference evidence="1" key="1">
    <citation type="journal article" date="2023" name="Mol. Phylogenet. Evol.">
        <title>Genome-scale phylogeny and comparative genomics of the fungal order Sordariales.</title>
        <authorList>
            <person name="Hensen N."/>
            <person name="Bonometti L."/>
            <person name="Westerberg I."/>
            <person name="Brannstrom I.O."/>
            <person name="Guillou S."/>
            <person name="Cros-Aarteil S."/>
            <person name="Calhoun S."/>
            <person name="Haridas S."/>
            <person name="Kuo A."/>
            <person name="Mondo S."/>
            <person name="Pangilinan J."/>
            <person name="Riley R."/>
            <person name="LaButti K."/>
            <person name="Andreopoulos B."/>
            <person name="Lipzen A."/>
            <person name="Chen C."/>
            <person name="Yan M."/>
            <person name="Daum C."/>
            <person name="Ng V."/>
            <person name="Clum A."/>
            <person name="Steindorff A."/>
            <person name="Ohm R.A."/>
            <person name="Martin F."/>
            <person name="Silar P."/>
            <person name="Natvig D.O."/>
            <person name="Lalanne C."/>
            <person name="Gautier V."/>
            <person name="Ament-Velasquez S.L."/>
            <person name="Kruys A."/>
            <person name="Hutchinson M.I."/>
            <person name="Powell A.J."/>
            <person name="Barry K."/>
            <person name="Miller A.N."/>
            <person name="Grigoriev I.V."/>
            <person name="Debuchy R."/>
            <person name="Gladieux P."/>
            <person name="Hiltunen Thoren M."/>
            <person name="Johannesson H."/>
        </authorList>
    </citation>
    <scope>NUCLEOTIDE SEQUENCE</scope>
    <source>
        <strain evidence="1">CBS 232.78</strain>
    </source>
</reference>
<dbReference type="EMBL" id="JAULSW010000001">
    <property type="protein sequence ID" value="KAK3395270.1"/>
    <property type="molecule type" value="Genomic_DNA"/>
</dbReference>
<accession>A0AAE0P8I2</accession>
<reference evidence="1" key="2">
    <citation type="submission" date="2023-06" db="EMBL/GenBank/DDBJ databases">
        <authorList>
            <consortium name="Lawrence Berkeley National Laboratory"/>
            <person name="Haridas S."/>
            <person name="Hensen N."/>
            <person name="Bonometti L."/>
            <person name="Westerberg I."/>
            <person name="Brannstrom I.O."/>
            <person name="Guillou S."/>
            <person name="Cros-Aarteil S."/>
            <person name="Calhoun S."/>
            <person name="Kuo A."/>
            <person name="Mondo S."/>
            <person name="Pangilinan J."/>
            <person name="Riley R."/>
            <person name="LaButti K."/>
            <person name="Andreopoulos B."/>
            <person name="Lipzen A."/>
            <person name="Chen C."/>
            <person name="Yanf M."/>
            <person name="Daum C."/>
            <person name="Ng V."/>
            <person name="Clum A."/>
            <person name="Steindorff A."/>
            <person name="Ohm R."/>
            <person name="Martin F."/>
            <person name="Silar P."/>
            <person name="Natvig D."/>
            <person name="Lalanne C."/>
            <person name="Gautier V."/>
            <person name="Ament-velasquez S.L."/>
            <person name="Kruys A."/>
            <person name="Hutchinson M.I."/>
            <person name="Powell A.J."/>
            <person name="Barry K."/>
            <person name="Miller A.N."/>
            <person name="Grigoriev I.V."/>
            <person name="Debuchy R."/>
            <person name="Gladieux P."/>
            <person name="Thoren M.H."/>
            <person name="Johannesson H."/>
        </authorList>
    </citation>
    <scope>NUCLEOTIDE SEQUENCE</scope>
    <source>
        <strain evidence="1">CBS 232.78</strain>
    </source>
</reference>
<name>A0AAE0P8I2_9PEZI</name>
<gene>
    <name evidence="1" type="ORF">B0H63DRAFT_445308</name>
</gene>
<evidence type="ECO:0000313" key="2">
    <source>
        <dbReference type="Proteomes" id="UP001285441"/>
    </source>
</evidence>
<sequence length="211" mass="23571">MATNNATMAKNKPEYCLHCDSPIVTATEQQCICFRNPRIKCQDYNCNCQKKKCADCGITDQPGCWCAACPYCTMRRLSYVSRSSPLKEERVEEKRVIKTEEKGGNSAAVTNKKSRYCIHCDSPIIPETEECCVCFCHPRVKCEKNNANNDDECNCYKKKCTGCGITEGICLECQTCIINNCPKKGGKDEVFCPSCGQAYINIKRSHSPPPA</sequence>
<comment type="caution">
    <text evidence="1">The sequence shown here is derived from an EMBL/GenBank/DDBJ whole genome shotgun (WGS) entry which is preliminary data.</text>
</comment>
<keyword evidence="2" id="KW-1185">Reference proteome</keyword>
<protein>
    <submittedName>
        <fullName evidence="1">Uncharacterized protein</fullName>
    </submittedName>
</protein>